<evidence type="ECO:0008006" key="3">
    <source>
        <dbReference type="Google" id="ProtNLM"/>
    </source>
</evidence>
<dbReference type="EMBL" id="NBAX01000014">
    <property type="protein sequence ID" value="PNP91224.1"/>
    <property type="molecule type" value="Genomic_DNA"/>
</dbReference>
<proteinExistence type="predicted"/>
<reference evidence="1 2" key="1">
    <citation type="submission" date="2017-03" db="EMBL/GenBank/DDBJ databases">
        <authorList>
            <person name="Afonso C.L."/>
            <person name="Miller P.J."/>
            <person name="Scott M.A."/>
            <person name="Spackman E."/>
            <person name="Goraichik I."/>
            <person name="Dimitrov K.M."/>
            <person name="Suarez D.L."/>
            <person name="Swayne D.E."/>
        </authorList>
    </citation>
    <scope>NUCLEOTIDE SEQUENCE [LARGE SCALE GENOMIC DNA]</scope>
    <source>
        <strain evidence="1 2">DNF00076</strain>
    </source>
</reference>
<name>A0A2K0X9M7_9BACT</name>
<organism evidence="1 2">
    <name type="scientific">Hoylesella timonensis</name>
    <dbReference type="NCBI Taxonomy" id="386414"/>
    <lineage>
        <taxon>Bacteria</taxon>
        <taxon>Pseudomonadati</taxon>
        <taxon>Bacteroidota</taxon>
        <taxon>Bacteroidia</taxon>
        <taxon>Bacteroidales</taxon>
        <taxon>Prevotellaceae</taxon>
        <taxon>Hoylesella</taxon>
    </lineage>
</organism>
<protein>
    <recommendedName>
        <fullName evidence="3">Chemotaxis protein</fullName>
    </recommendedName>
</protein>
<accession>A0A2K0X9M7</accession>
<comment type="caution">
    <text evidence="1">The sequence shown here is derived from an EMBL/GenBank/DDBJ whole genome shotgun (WGS) entry which is preliminary data.</text>
</comment>
<dbReference type="AlphaFoldDB" id="A0A2K0X9M7"/>
<dbReference type="Proteomes" id="UP000236634">
    <property type="component" value="Unassembled WGS sequence"/>
</dbReference>
<sequence length="176" mass="20078">MFNWLKKKEKESYEDYEEVFSEKECPEEEYSDELSSTDVVYVDADNIEFDLDNFGERTLMVVDNSLKVLNSVSSSVKECVVASKMVEAEIARMNSDLDKFIIQSDSSLTKFKGALPILDRQLNKVSDRIDKITDQMLGNSMDPTSAQSIQKHQMMMDMLTKASDSFNDLLAKLINL</sequence>
<gene>
    <name evidence="1" type="ORF">BFS16_12225</name>
</gene>
<evidence type="ECO:0000313" key="2">
    <source>
        <dbReference type="Proteomes" id="UP000236634"/>
    </source>
</evidence>
<evidence type="ECO:0000313" key="1">
    <source>
        <dbReference type="EMBL" id="PNP91224.1"/>
    </source>
</evidence>